<evidence type="ECO:0000256" key="1">
    <source>
        <dbReference type="SAM" id="MobiDB-lite"/>
    </source>
</evidence>
<comment type="caution">
    <text evidence="2">The sequence shown here is derived from an EMBL/GenBank/DDBJ whole genome shotgun (WGS) entry which is preliminary data.</text>
</comment>
<dbReference type="RefSeq" id="WP_152202382.1">
    <property type="nucleotide sequence ID" value="NZ_VUKF01000013.1"/>
</dbReference>
<accession>A0A7J5UUG4</accession>
<name>A0A7J5UUG4_9MICO</name>
<dbReference type="EMBL" id="WHJE01000003">
    <property type="protein sequence ID" value="KAE8765935.1"/>
    <property type="molecule type" value="Genomic_DNA"/>
</dbReference>
<feature type="region of interest" description="Disordered" evidence="1">
    <location>
        <begin position="92"/>
        <end position="113"/>
    </location>
</feature>
<dbReference type="OrthoDB" id="2833825at2"/>
<reference evidence="2 3" key="1">
    <citation type="submission" date="2019-10" db="EMBL/GenBank/DDBJ databases">
        <title>Georgenia wutianyii sp. nov. and Georgenia yuyongxinii sp. nov. isolated from plateau pika (Ochotona curzoniae) in the Qinghai-Tibet plateau of China.</title>
        <authorList>
            <person name="Tian Z."/>
        </authorList>
    </citation>
    <scope>NUCLEOTIDE SEQUENCE [LARGE SCALE GENOMIC DNA]</scope>
    <source>
        <strain evidence="2 3">DSM 21501</strain>
    </source>
</reference>
<evidence type="ECO:0000313" key="3">
    <source>
        <dbReference type="Proteomes" id="UP000451860"/>
    </source>
</evidence>
<sequence length="113" mass="12472">MIGAIEQHNVVMRDWDVPFYLDEVRYDRYEIAWSDLRRALLPESGRGLTLVSKVMMGAWGCVPSFDTPPASAAVSNVQFPALIARQNALRPGTHTIGRGTRTTSSHRGVATTT</sequence>
<proteinExistence type="predicted"/>
<organism evidence="2 3">
    <name type="scientific">Georgenia thermotolerans</name>
    <dbReference type="NCBI Taxonomy" id="527326"/>
    <lineage>
        <taxon>Bacteria</taxon>
        <taxon>Bacillati</taxon>
        <taxon>Actinomycetota</taxon>
        <taxon>Actinomycetes</taxon>
        <taxon>Micrococcales</taxon>
        <taxon>Bogoriellaceae</taxon>
        <taxon>Georgenia</taxon>
    </lineage>
</organism>
<dbReference type="Proteomes" id="UP000451860">
    <property type="component" value="Unassembled WGS sequence"/>
</dbReference>
<gene>
    <name evidence="2" type="ORF">GB883_01550</name>
</gene>
<evidence type="ECO:0000313" key="2">
    <source>
        <dbReference type="EMBL" id="KAE8765935.1"/>
    </source>
</evidence>
<keyword evidence="3" id="KW-1185">Reference proteome</keyword>
<protein>
    <submittedName>
        <fullName evidence="2">Uncharacterized protein</fullName>
    </submittedName>
</protein>
<dbReference type="AlphaFoldDB" id="A0A7J5UUG4"/>